<evidence type="ECO:0000313" key="2">
    <source>
        <dbReference type="EMBL" id="SDV47938.1"/>
    </source>
</evidence>
<keyword evidence="3" id="KW-1185">Reference proteome</keyword>
<dbReference type="InterPro" id="IPR036086">
    <property type="entry name" value="ParB/Sulfiredoxin_sf"/>
</dbReference>
<dbReference type="OrthoDB" id="8989271at2"/>
<feature type="compositionally biased region" description="Basic and acidic residues" evidence="1">
    <location>
        <begin position="278"/>
        <end position="289"/>
    </location>
</feature>
<dbReference type="SUPFAM" id="SSF110849">
    <property type="entry name" value="ParB/Sulfiredoxin"/>
    <property type="match status" value="1"/>
</dbReference>
<evidence type="ECO:0000313" key="3">
    <source>
        <dbReference type="Proteomes" id="UP000243719"/>
    </source>
</evidence>
<reference evidence="3" key="1">
    <citation type="submission" date="2016-09" db="EMBL/GenBank/DDBJ databases">
        <authorList>
            <person name="Varghese N."/>
            <person name="Submissions S."/>
        </authorList>
    </citation>
    <scope>NUCLEOTIDE SEQUENCE [LARGE SCALE GENOMIC DNA]</scope>
    <source>
        <strain evidence="3">JS23</strain>
    </source>
</reference>
<organism evidence="2 3">
    <name type="scientific">Chitinasiproducens palmae</name>
    <dbReference type="NCBI Taxonomy" id="1770053"/>
    <lineage>
        <taxon>Bacteria</taxon>
        <taxon>Pseudomonadati</taxon>
        <taxon>Pseudomonadota</taxon>
        <taxon>Betaproteobacteria</taxon>
        <taxon>Burkholderiales</taxon>
        <taxon>Burkholderiaceae</taxon>
        <taxon>Chitinasiproducens</taxon>
    </lineage>
</organism>
<dbReference type="AlphaFoldDB" id="A0A1H2PMU7"/>
<dbReference type="Gene3D" id="1.10.10.2830">
    <property type="match status" value="1"/>
</dbReference>
<dbReference type="STRING" id="1770053.SAMN05216551_10415"/>
<name>A0A1H2PMU7_9BURK</name>
<protein>
    <submittedName>
        <fullName evidence="2">ParB-like nuclease domain-containing protein</fullName>
    </submittedName>
</protein>
<dbReference type="EMBL" id="FNLO01000004">
    <property type="protein sequence ID" value="SDV47938.1"/>
    <property type="molecule type" value="Genomic_DNA"/>
</dbReference>
<gene>
    <name evidence="2" type="ORF">SAMN05216551_10415</name>
</gene>
<feature type="region of interest" description="Disordered" evidence="1">
    <location>
        <begin position="228"/>
        <end position="312"/>
    </location>
</feature>
<accession>A0A1H2PMU7</accession>
<dbReference type="RefSeq" id="WP_091906752.1">
    <property type="nucleotide sequence ID" value="NZ_FNLO01000004.1"/>
</dbReference>
<evidence type="ECO:0000256" key="1">
    <source>
        <dbReference type="SAM" id="MobiDB-lite"/>
    </source>
</evidence>
<dbReference type="Proteomes" id="UP000243719">
    <property type="component" value="Unassembled WGS sequence"/>
</dbReference>
<proteinExistence type="predicted"/>
<sequence length="347" mass="37563">MKRLASGDLPLLAPIVTGNTKAAVAQAGGKSADLWMLAPDQIHYDALDNIRPLNIDRVRHLANLMLANGYDRKSPLGCFVRKVDGQDLIFVYAGQHRYHAAKLAIAEGADIQKLPVIIDAAKSVSRVALIIAGVNGNDGERLTPLELSAAVAELEREGLDAKAIAKSLCVTDQTLRDLRLLRQAPERVHEMVRRDEVAATLAIEQLRQHGPEKALANLEAALARAVEAGKPRATAKHVHAAEKPPAAPPRPPRAVARTVPKSAANHDSRPNGEASHSVPDRSNESDSECRPPPVRAQSITTARRLDSASETAPPNLLLRQVAEDGAFRFLSDSLRQRIARFLETNPQ</sequence>
<dbReference type="SUPFAM" id="SSF109709">
    <property type="entry name" value="KorB DNA-binding domain-like"/>
    <property type="match status" value="1"/>
</dbReference>